<accession>A0ABW6BUY8</accession>
<evidence type="ECO:0000313" key="1">
    <source>
        <dbReference type="EMBL" id="MFD2999868.1"/>
    </source>
</evidence>
<evidence type="ECO:0000313" key="2">
    <source>
        <dbReference type="Proteomes" id="UP001597641"/>
    </source>
</evidence>
<reference evidence="2" key="1">
    <citation type="journal article" date="2019" name="Int. J. Syst. Evol. Microbiol.">
        <title>The Global Catalogue of Microorganisms (GCM) 10K type strain sequencing project: providing services to taxonomists for standard genome sequencing and annotation.</title>
        <authorList>
            <consortium name="The Broad Institute Genomics Platform"/>
            <consortium name="The Broad Institute Genome Sequencing Center for Infectious Disease"/>
            <person name="Wu L."/>
            <person name="Ma J."/>
        </authorList>
    </citation>
    <scope>NUCLEOTIDE SEQUENCE [LARGE SCALE GENOMIC DNA]</scope>
    <source>
        <strain evidence="2">KCTC 23984</strain>
    </source>
</reference>
<gene>
    <name evidence="1" type="ORF">ACFS7Z_05825</name>
</gene>
<protein>
    <submittedName>
        <fullName evidence="1">Uncharacterized protein</fullName>
    </submittedName>
</protein>
<keyword evidence="2" id="KW-1185">Reference proteome</keyword>
<dbReference type="EMBL" id="JBHUOX010000003">
    <property type="protein sequence ID" value="MFD2999868.1"/>
    <property type="molecule type" value="Genomic_DNA"/>
</dbReference>
<dbReference type="Proteomes" id="UP001597641">
    <property type="component" value="Unassembled WGS sequence"/>
</dbReference>
<comment type="caution">
    <text evidence="1">The sequence shown here is derived from an EMBL/GenBank/DDBJ whole genome shotgun (WGS) entry which is preliminary data.</text>
</comment>
<name>A0ABW6BUY8_9BACT</name>
<sequence>MEAIEAAMGSDVVAADSTTTTTAEEATEALRQECAAHFEEWEKLNSTRAAYFKTVVLPKALSNPELTEQNKAFLLALDTYLNQSEEEVRATPTTAQLLFPIFKLKEDELGVFSFPAYDYKSESFLDISAENRILTSSKLTATIDSTSIDKVVFHPQLADSLFRNQDQTFTAFTTGRKVETKVVNFGSYAGECLEYYNYLIDSQPFKASDKVLFGSRYNLDLAYRNYPEVDAQMKRQLKKECADCPDSSEFEKTFATLKGVPDLYFTYADTFPLNNSLDTPSRALVMRMENNKVVYLWYQ</sequence>
<organism evidence="1 2">
    <name type="scientific">Pontibacter toksunensis</name>
    <dbReference type="NCBI Taxonomy" id="1332631"/>
    <lineage>
        <taxon>Bacteria</taxon>
        <taxon>Pseudomonadati</taxon>
        <taxon>Bacteroidota</taxon>
        <taxon>Cytophagia</taxon>
        <taxon>Cytophagales</taxon>
        <taxon>Hymenobacteraceae</taxon>
        <taxon>Pontibacter</taxon>
    </lineage>
</organism>
<proteinExistence type="predicted"/>